<evidence type="ECO:0000256" key="1">
    <source>
        <dbReference type="SAM" id="Phobius"/>
    </source>
</evidence>
<keyword evidence="1" id="KW-1133">Transmembrane helix</keyword>
<evidence type="ECO:0008006" key="4">
    <source>
        <dbReference type="Google" id="ProtNLM"/>
    </source>
</evidence>
<dbReference type="RefSeq" id="WP_377936464.1">
    <property type="nucleotide sequence ID" value="NZ_JBHUEA010000033.1"/>
</dbReference>
<feature type="transmembrane region" description="Helical" evidence="1">
    <location>
        <begin position="6"/>
        <end position="28"/>
    </location>
</feature>
<feature type="transmembrane region" description="Helical" evidence="1">
    <location>
        <begin position="48"/>
        <end position="66"/>
    </location>
</feature>
<evidence type="ECO:0000313" key="2">
    <source>
        <dbReference type="EMBL" id="MFD1722928.1"/>
    </source>
</evidence>
<keyword evidence="1" id="KW-0812">Transmembrane</keyword>
<name>A0ABW4LHH6_9MICO</name>
<gene>
    <name evidence="2" type="ORF">ACFSBI_15360</name>
</gene>
<protein>
    <recommendedName>
        <fullName evidence="4">Cardiolipin synthase N-terminal domain-containing protein</fullName>
    </recommendedName>
</protein>
<reference evidence="3" key="1">
    <citation type="journal article" date="2019" name="Int. J. Syst. Evol. Microbiol.">
        <title>The Global Catalogue of Microorganisms (GCM) 10K type strain sequencing project: providing services to taxonomists for standard genome sequencing and annotation.</title>
        <authorList>
            <consortium name="The Broad Institute Genomics Platform"/>
            <consortium name="The Broad Institute Genome Sequencing Center for Infectious Disease"/>
            <person name="Wu L."/>
            <person name="Ma J."/>
        </authorList>
    </citation>
    <scope>NUCLEOTIDE SEQUENCE [LARGE SCALE GENOMIC DNA]</scope>
    <source>
        <strain evidence="3">CGMCC 1.12471</strain>
    </source>
</reference>
<comment type="caution">
    <text evidence="2">The sequence shown here is derived from an EMBL/GenBank/DDBJ whole genome shotgun (WGS) entry which is preliminary data.</text>
</comment>
<dbReference type="EMBL" id="JBHUEA010000033">
    <property type="protein sequence ID" value="MFD1722928.1"/>
    <property type="molecule type" value="Genomic_DNA"/>
</dbReference>
<dbReference type="Proteomes" id="UP001597347">
    <property type="component" value="Unassembled WGS sequence"/>
</dbReference>
<proteinExistence type="predicted"/>
<keyword evidence="1" id="KW-0472">Membrane</keyword>
<accession>A0ABW4LHH6</accession>
<evidence type="ECO:0000313" key="3">
    <source>
        <dbReference type="Proteomes" id="UP001597347"/>
    </source>
</evidence>
<organism evidence="2 3">
    <name type="scientific">Amnibacterium endophyticum</name>
    <dbReference type="NCBI Taxonomy" id="2109337"/>
    <lineage>
        <taxon>Bacteria</taxon>
        <taxon>Bacillati</taxon>
        <taxon>Actinomycetota</taxon>
        <taxon>Actinomycetes</taxon>
        <taxon>Micrococcales</taxon>
        <taxon>Microbacteriaceae</taxon>
        <taxon>Amnibacterium</taxon>
    </lineage>
</organism>
<keyword evidence="3" id="KW-1185">Reference proteome</keyword>
<sequence length="67" mass="7141">MTFTPGTAVSVVLIAAGAVIDTLMILLFVRRSRRPKTAQERDGVPWPLAALFVLGFVAILVGAAAFR</sequence>